<organism evidence="1 2">
    <name type="scientific">Dermacentor silvarum</name>
    <name type="common">Tick</name>
    <dbReference type="NCBI Taxonomy" id="543639"/>
    <lineage>
        <taxon>Eukaryota</taxon>
        <taxon>Metazoa</taxon>
        <taxon>Ecdysozoa</taxon>
        <taxon>Arthropoda</taxon>
        <taxon>Chelicerata</taxon>
        <taxon>Arachnida</taxon>
        <taxon>Acari</taxon>
        <taxon>Parasitiformes</taxon>
        <taxon>Ixodida</taxon>
        <taxon>Ixodoidea</taxon>
        <taxon>Ixodidae</taxon>
        <taxon>Rhipicephalinae</taxon>
        <taxon>Dermacentor</taxon>
    </lineage>
</organism>
<proteinExistence type="predicted"/>
<comment type="caution">
    <text evidence="1">The sequence shown here is derived from an EMBL/GenBank/DDBJ whole genome shotgun (WGS) entry which is preliminary data.</text>
</comment>
<evidence type="ECO:0000313" key="2">
    <source>
        <dbReference type="Proteomes" id="UP000821865"/>
    </source>
</evidence>
<protein>
    <submittedName>
        <fullName evidence="1">Uncharacterized protein</fullName>
    </submittedName>
</protein>
<name>A0ACB8C8J0_DERSI</name>
<accession>A0ACB8C8J0</accession>
<dbReference type="Proteomes" id="UP000821865">
    <property type="component" value="Chromosome 8"/>
</dbReference>
<keyword evidence="2" id="KW-1185">Reference proteome</keyword>
<sequence>MDAAAKDAGKIARTTGYPLTKSSVYKMATKAGTYSRCGGDHSPSQCQFSQAQCFMCGKTGHLARVCRGGRMNSGQQQQPRSSPGSTQARGQGSHRKRLRQARAAAGSGPSVPRLPVVAENSPIFDMWHTGLVPSSVPPYMPTVEVCGHPSSRGQRVGHDRETVQAYFPQCVR</sequence>
<dbReference type="EMBL" id="CM023477">
    <property type="protein sequence ID" value="KAH7937194.1"/>
    <property type="molecule type" value="Genomic_DNA"/>
</dbReference>
<evidence type="ECO:0000313" key="1">
    <source>
        <dbReference type="EMBL" id="KAH7937194.1"/>
    </source>
</evidence>
<reference evidence="1" key="1">
    <citation type="submission" date="2020-05" db="EMBL/GenBank/DDBJ databases">
        <title>Large-scale comparative analyses of tick genomes elucidate their genetic diversity and vector capacities.</title>
        <authorList>
            <person name="Jia N."/>
            <person name="Wang J."/>
            <person name="Shi W."/>
            <person name="Du L."/>
            <person name="Sun Y."/>
            <person name="Zhan W."/>
            <person name="Jiang J."/>
            <person name="Wang Q."/>
            <person name="Zhang B."/>
            <person name="Ji P."/>
            <person name="Sakyi L.B."/>
            <person name="Cui X."/>
            <person name="Yuan T."/>
            <person name="Jiang B."/>
            <person name="Yang W."/>
            <person name="Lam T.T.-Y."/>
            <person name="Chang Q."/>
            <person name="Ding S."/>
            <person name="Wang X."/>
            <person name="Zhu J."/>
            <person name="Ruan X."/>
            <person name="Zhao L."/>
            <person name="Wei J."/>
            <person name="Que T."/>
            <person name="Du C."/>
            <person name="Cheng J."/>
            <person name="Dai P."/>
            <person name="Han X."/>
            <person name="Huang E."/>
            <person name="Gao Y."/>
            <person name="Liu J."/>
            <person name="Shao H."/>
            <person name="Ye R."/>
            <person name="Li L."/>
            <person name="Wei W."/>
            <person name="Wang X."/>
            <person name="Wang C."/>
            <person name="Yang T."/>
            <person name="Huo Q."/>
            <person name="Li W."/>
            <person name="Guo W."/>
            <person name="Chen H."/>
            <person name="Zhou L."/>
            <person name="Ni X."/>
            <person name="Tian J."/>
            <person name="Zhou Y."/>
            <person name="Sheng Y."/>
            <person name="Liu T."/>
            <person name="Pan Y."/>
            <person name="Xia L."/>
            <person name="Li J."/>
            <person name="Zhao F."/>
            <person name="Cao W."/>
        </authorList>
    </citation>
    <scope>NUCLEOTIDE SEQUENCE</scope>
    <source>
        <strain evidence="1">Dsil-2018</strain>
    </source>
</reference>
<gene>
    <name evidence="1" type="ORF">HPB49_008604</name>
</gene>